<dbReference type="Pfam" id="PF18545">
    <property type="entry name" value="HalOD1"/>
    <property type="match status" value="1"/>
</dbReference>
<feature type="domain" description="Halobacterial output" evidence="1">
    <location>
        <begin position="20"/>
        <end position="86"/>
    </location>
</feature>
<name>A0ABD6CGU1_9EURY</name>
<dbReference type="InterPro" id="IPR040624">
    <property type="entry name" value="HalOD1"/>
</dbReference>
<organism evidence="2 3">
    <name type="scientific">Halorientalis brevis</name>
    <dbReference type="NCBI Taxonomy" id="1126241"/>
    <lineage>
        <taxon>Archaea</taxon>
        <taxon>Methanobacteriati</taxon>
        <taxon>Methanobacteriota</taxon>
        <taxon>Stenosarchaea group</taxon>
        <taxon>Halobacteria</taxon>
        <taxon>Halobacteriales</taxon>
        <taxon>Haloarculaceae</taxon>
        <taxon>Halorientalis</taxon>
    </lineage>
</organism>
<evidence type="ECO:0000313" key="3">
    <source>
        <dbReference type="Proteomes" id="UP001597119"/>
    </source>
</evidence>
<reference evidence="2 3" key="1">
    <citation type="journal article" date="2019" name="Int. J. Syst. Evol. Microbiol.">
        <title>The Global Catalogue of Microorganisms (GCM) 10K type strain sequencing project: providing services to taxonomists for standard genome sequencing and annotation.</title>
        <authorList>
            <consortium name="The Broad Institute Genomics Platform"/>
            <consortium name="The Broad Institute Genome Sequencing Center for Infectious Disease"/>
            <person name="Wu L."/>
            <person name="Ma J."/>
        </authorList>
    </citation>
    <scope>NUCLEOTIDE SEQUENCE [LARGE SCALE GENOMIC DNA]</scope>
    <source>
        <strain evidence="2 3">CGMCC 1.12125</strain>
    </source>
</reference>
<dbReference type="RefSeq" id="WP_247381081.1">
    <property type="nucleotide sequence ID" value="NZ_JALLGV010000009.1"/>
</dbReference>
<dbReference type="AlphaFoldDB" id="A0ABD6CGU1"/>
<comment type="caution">
    <text evidence="2">The sequence shown here is derived from an EMBL/GenBank/DDBJ whole genome shotgun (WGS) entry which is preliminary data.</text>
</comment>
<protein>
    <submittedName>
        <fullName evidence="2">HalOD1 output domain-containing protein</fullName>
    </submittedName>
</protein>
<evidence type="ECO:0000259" key="1">
    <source>
        <dbReference type="Pfam" id="PF18545"/>
    </source>
</evidence>
<evidence type="ECO:0000313" key="2">
    <source>
        <dbReference type="EMBL" id="MFD1589453.1"/>
    </source>
</evidence>
<dbReference type="EMBL" id="JBHUDJ010000015">
    <property type="protein sequence ID" value="MFD1589453.1"/>
    <property type="molecule type" value="Genomic_DNA"/>
</dbReference>
<gene>
    <name evidence="2" type="ORF">ACFR9U_20955</name>
</gene>
<dbReference type="Proteomes" id="UP001597119">
    <property type="component" value="Unassembled WGS sequence"/>
</dbReference>
<accession>A0ABD6CGU1</accession>
<keyword evidence="3" id="KW-1185">Reference proteome</keyword>
<proteinExistence type="predicted"/>
<sequence length="93" mass="10300">MNASIDNGTTTQTWDGEQPFHRALFETLESAANVAVTEIEPVYETIDVESLERFITNSSSNDIFTAFSYGGCYVEIQGDGTITVTPFRQIDPK</sequence>